<keyword evidence="4" id="KW-1185">Reference proteome</keyword>
<evidence type="ECO:0000313" key="4">
    <source>
        <dbReference type="Proteomes" id="UP001596241"/>
    </source>
</evidence>
<dbReference type="Proteomes" id="UP001596241">
    <property type="component" value="Unassembled WGS sequence"/>
</dbReference>
<feature type="region of interest" description="Disordered" evidence="1">
    <location>
        <begin position="1"/>
        <end position="23"/>
    </location>
</feature>
<feature type="non-terminal residue" evidence="3">
    <location>
        <position position="1"/>
    </location>
</feature>
<protein>
    <submittedName>
        <fullName evidence="3">Uncharacterized protein</fullName>
    </submittedName>
</protein>
<proteinExistence type="predicted"/>
<name>A0ABW1FHV4_9ACTN</name>
<sequence length="85" mass="8008">AARPGGAAPAAGGGGHGPGRTTLTGTLTVVAADHGRLPKGGSDTGLGGAAGTGLGTTALGGALLAGAIGWGIVDHRRRSREESRD</sequence>
<feature type="compositionally biased region" description="Low complexity" evidence="1">
    <location>
        <begin position="1"/>
        <end position="10"/>
    </location>
</feature>
<comment type="caution">
    <text evidence="3">The sequence shown here is derived from an EMBL/GenBank/DDBJ whole genome shotgun (WGS) entry which is preliminary data.</text>
</comment>
<keyword evidence="2" id="KW-1133">Transmembrane helix</keyword>
<reference evidence="4" key="1">
    <citation type="journal article" date="2019" name="Int. J. Syst. Evol. Microbiol.">
        <title>The Global Catalogue of Microorganisms (GCM) 10K type strain sequencing project: providing services to taxonomists for standard genome sequencing and annotation.</title>
        <authorList>
            <consortium name="The Broad Institute Genomics Platform"/>
            <consortium name="The Broad Institute Genome Sequencing Center for Infectious Disease"/>
            <person name="Wu L."/>
            <person name="Ma J."/>
        </authorList>
    </citation>
    <scope>NUCLEOTIDE SEQUENCE [LARGE SCALE GENOMIC DNA]</scope>
    <source>
        <strain evidence="4">CGMCC 1.15809</strain>
    </source>
</reference>
<organism evidence="3 4">
    <name type="scientific">Streptomyces ramulosus</name>
    <dbReference type="NCBI Taxonomy" id="47762"/>
    <lineage>
        <taxon>Bacteria</taxon>
        <taxon>Bacillati</taxon>
        <taxon>Actinomycetota</taxon>
        <taxon>Actinomycetes</taxon>
        <taxon>Kitasatosporales</taxon>
        <taxon>Streptomycetaceae</taxon>
        <taxon>Streptomyces</taxon>
    </lineage>
</organism>
<accession>A0ABW1FHV4</accession>
<evidence type="ECO:0000313" key="3">
    <source>
        <dbReference type="EMBL" id="MFC5894047.1"/>
    </source>
</evidence>
<gene>
    <name evidence="3" type="ORF">ACFP3M_14600</name>
</gene>
<feature type="transmembrane region" description="Helical" evidence="2">
    <location>
        <begin position="46"/>
        <end position="73"/>
    </location>
</feature>
<evidence type="ECO:0000256" key="1">
    <source>
        <dbReference type="SAM" id="MobiDB-lite"/>
    </source>
</evidence>
<dbReference type="EMBL" id="JBHSPW010000005">
    <property type="protein sequence ID" value="MFC5894047.1"/>
    <property type="molecule type" value="Genomic_DNA"/>
</dbReference>
<keyword evidence="2" id="KW-0812">Transmembrane</keyword>
<keyword evidence="2" id="KW-0472">Membrane</keyword>
<evidence type="ECO:0000256" key="2">
    <source>
        <dbReference type="SAM" id="Phobius"/>
    </source>
</evidence>